<evidence type="ECO:0000313" key="3">
    <source>
        <dbReference type="Proteomes" id="UP000477488"/>
    </source>
</evidence>
<dbReference type="EMBL" id="VUMH01000003">
    <property type="protein sequence ID" value="MSS27259.1"/>
    <property type="molecule type" value="Genomic_DNA"/>
</dbReference>
<dbReference type="SUPFAM" id="SSF47336">
    <property type="entry name" value="ACP-like"/>
    <property type="match status" value="1"/>
</dbReference>
<sequence length="73" mass="8155">MEIKELLLEWQDVLQCDVPLCAGTILTELEEWDSLSQSGMAAFFDRKLGIRLSSDEIAKCRTVRDLLALAGKA</sequence>
<dbReference type="InterPro" id="IPR009081">
    <property type="entry name" value="PP-bd_ACP"/>
</dbReference>
<name>A0A6L5XJJ5_9BACT</name>
<comment type="caution">
    <text evidence="2">The sequence shown here is derived from an EMBL/GenBank/DDBJ whole genome shotgun (WGS) entry which is preliminary data.</text>
</comment>
<keyword evidence="3" id="KW-1185">Reference proteome</keyword>
<proteinExistence type="predicted"/>
<evidence type="ECO:0000313" key="2">
    <source>
        <dbReference type="EMBL" id="MSS27259.1"/>
    </source>
</evidence>
<reference evidence="2 3" key="1">
    <citation type="submission" date="2019-09" db="EMBL/GenBank/DDBJ databases">
        <title>In-depth cultivation of the pig gut microbiome towards novel bacterial diversity and tailored functional studies.</title>
        <authorList>
            <person name="Wylensek D."/>
            <person name="Hitch T.C.A."/>
            <person name="Clavel T."/>
        </authorList>
    </citation>
    <scope>NUCLEOTIDE SEQUENCE [LARGE SCALE GENOMIC DNA]</scope>
    <source>
        <strain evidence="2 3">PG-178-WT-4</strain>
    </source>
</reference>
<protein>
    <submittedName>
        <fullName evidence="2">Acyl carrier protein</fullName>
    </submittedName>
</protein>
<accession>A0A6L5XJJ5</accession>
<dbReference type="AlphaFoldDB" id="A0A6L5XJJ5"/>
<dbReference type="Proteomes" id="UP000477488">
    <property type="component" value="Unassembled WGS sequence"/>
</dbReference>
<gene>
    <name evidence="2" type="ORF">FYJ44_04185</name>
</gene>
<dbReference type="PROSITE" id="PS50075">
    <property type="entry name" value="CARRIER"/>
    <property type="match status" value="1"/>
</dbReference>
<dbReference type="InterPro" id="IPR036736">
    <property type="entry name" value="ACP-like_sf"/>
</dbReference>
<evidence type="ECO:0000259" key="1">
    <source>
        <dbReference type="PROSITE" id="PS50075"/>
    </source>
</evidence>
<dbReference type="RefSeq" id="WP_154509452.1">
    <property type="nucleotide sequence ID" value="NZ_VUMH01000003.1"/>
</dbReference>
<dbReference type="Gene3D" id="1.10.1200.10">
    <property type="entry name" value="ACP-like"/>
    <property type="match status" value="1"/>
</dbReference>
<feature type="domain" description="Carrier" evidence="1">
    <location>
        <begin position="1"/>
        <end position="73"/>
    </location>
</feature>
<organism evidence="2 3">
    <name type="scientific">Desulfovibrio porci</name>
    <dbReference type="NCBI Taxonomy" id="2605782"/>
    <lineage>
        <taxon>Bacteria</taxon>
        <taxon>Pseudomonadati</taxon>
        <taxon>Thermodesulfobacteriota</taxon>
        <taxon>Desulfovibrionia</taxon>
        <taxon>Desulfovibrionales</taxon>
        <taxon>Desulfovibrionaceae</taxon>
        <taxon>Desulfovibrio</taxon>
    </lineage>
</organism>